<reference evidence="1" key="1">
    <citation type="submission" date="2020-08" db="EMBL/GenBank/DDBJ databases">
        <title>Multicomponent nature underlies the extraordinary mechanical properties of spider dragline silk.</title>
        <authorList>
            <person name="Kono N."/>
            <person name="Nakamura H."/>
            <person name="Mori M."/>
            <person name="Yoshida Y."/>
            <person name="Ohtoshi R."/>
            <person name="Malay A.D."/>
            <person name="Moran D.A.P."/>
            <person name="Tomita M."/>
            <person name="Numata K."/>
            <person name="Arakawa K."/>
        </authorList>
    </citation>
    <scope>NUCLEOTIDE SEQUENCE</scope>
</reference>
<organism evidence="1 2">
    <name type="scientific">Nephila pilipes</name>
    <name type="common">Giant wood spider</name>
    <name type="synonym">Nephila maculata</name>
    <dbReference type="NCBI Taxonomy" id="299642"/>
    <lineage>
        <taxon>Eukaryota</taxon>
        <taxon>Metazoa</taxon>
        <taxon>Ecdysozoa</taxon>
        <taxon>Arthropoda</taxon>
        <taxon>Chelicerata</taxon>
        <taxon>Arachnida</taxon>
        <taxon>Araneae</taxon>
        <taxon>Araneomorphae</taxon>
        <taxon>Entelegynae</taxon>
        <taxon>Araneoidea</taxon>
        <taxon>Nephilidae</taxon>
        <taxon>Nephila</taxon>
    </lineage>
</organism>
<name>A0A8X6N2P6_NEPPI</name>
<keyword evidence="2" id="KW-1185">Reference proteome</keyword>
<proteinExistence type="predicted"/>
<sequence>MIYTIAEGQKMSSPRSELIHIKLFIDVNCTEILCHRSIFLSLLSFGTNIPVNEIVMHDLLSENSPKELSVSDLEEGMWVSVLQKKIKKKA</sequence>
<protein>
    <submittedName>
        <fullName evidence="1">Uncharacterized protein</fullName>
    </submittedName>
</protein>
<evidence type="ECO:0000313" key="2">
    <source>
        <dbReference type="Proteomes" id="UP000887013"/>
    </source>
</evidence>
<dbReference type="AlphaFoldDB" id="A0A8X6N2P6"/>
<gene>
    <name evidence="1" type="ORF">NPIL_569101</name>
</gene>
<comment type="caution">
    <text evidence="1">The sequence shown here is derived from an EMBL/GenBank/DDBJ whole genome shotgun (WGS) entry which is preliminary data.</text>
</comment>
<accession>A0A8X6N2P6</accession>
<evidence type="ECO:0000313" key="1">
    <source>
        <dbReference type="EMBL" id="GFS91029.1"/>
    </source>
</evidence>
<dbReference type="Proteomes" id="UP000887013">
    <property type="component" value="Unassembled WGS sequence"/>
</dbReference>
<dbReference type="EMBL" id="BMAW01099649">
    <property type="protein sequence ID" value="GFS91029.1"/>
    <property type="molecule type" value="Genomic_DNA"/>
</dbReference>